<evidence type="ECO:0000259" key="1">
    <source>
        <dbReference type="PROSITE" id="PS50181"/>
    </source>
</evidence>
<dbReference type="EMBL" id="JH687403">
    <property type="protein sequence ID" value="EIM79555.1"/>
    <property type="molecule type" value="Genomic_DNA"/>
</dbReference>
<dbReference type="InterPro" id="IPR001810">
    <property type="entry name" value="F-box_dom"/>
</dbReference>
<gene>
    <name evidence="2" type="ORF">STEHIDRAFT_116457</name>
</gene>
<accession>R7RXG3</accession>
<keyword evidence="3" id="KW-1185">Reference proteome</keyword>
<dbReference type="GeneID" id="18795921"/>
<dbReference type="InterPro" id="IPR032675">
    <property type="entry name" value="LRR_dom_sf"/>
</dbReference>
<reference evidence="3" key="1">
    <citation type="journal article" date="2012" name="Science">
        <title>The Paleozoic origin of enzymatic lignin decomposition reconstructed from 31 fungal genomes.</title>
        <authorList>
            <person name="Floudas D."/>
            <person name="Binder M."/>
            <person name="Riley R."/>
            <person name="Barry K."/>
            <person name="Blanchette R.A."/>
            <person name="Henrissat B."/>
            <person name="Martinez A.T."/>
            <person name="Otillar R."/>
            <person name="Spatafora J.W."/>
            <person name="Yadav J.S."/>
            <person name="Aerts A."/>
            <person name="Benoit I."/>
            <person name="Boyd A."/>
            <person name="Carlson A."/>
            <person name="Copeland A."/>
            <person name="Coutinho P.M."/>
            <person name="de Vries R.P."/>
            <person name="Ferreira P."/>
            <person name="Findley K."/>
            <person name="Foster B."/>
            <person name="Gaskell J."/>
            <person name="Glotzer D."/>
            <person name="Gorecki P."/>
            <person name="Heitman J."/>
            <person name="Hesse C."/>
            <person name="Hori C."/>
            <person name="Igarashi K."/>
            <person name="Jurgens J.A."/>
            <person name="Kallen N."/>
            <person name="Kersten P."/>
            <person name="Kohler A."/>
            <person name="Kuees U."/>
            <person name="Kumar T.K.A."/>
            <person name="Kuo A."/>
            <person name="LaButti K."/>
            <person name="Larrondo L.F."/>
            <person name="Lindquist E."/>
            <person name="Ling A."/>
            <person name="Lombard V."/>
            <person name="Lucas S."/>
            <person name="Lundell T."/>
            <person name="Martin R."/>
            <person name="McLaughlin D.J."/>
            <person name="Morgenstern I."/>
            <person name="Morin E."/>
            <person name="Murat C."/>
            <person name="Nagy L.G."/>
            <person name="Nolan M."/>
            <person name="Ohm R.A."/>
            <person name="Patyshakuliyeva A."/>
            <person name="Rokas A."/>
            <person name="Ruiz-Duenas F.J."/>
            <person name="Sabat G."/>
            <person name="Salamov A."/>
            <person name="Samejima M."/>
            <person name="Schmutz J."/>
            <person name="Slot J.C."/>
            <person name="St John F."/>
            <person name="Stenlid J."/>
            <person name="Sun H."/>
            <person name="Sun S."/>
            <person name="Syed K."/>
            <person name="Tsang A."/>
            <person name="Wiebenga A."/>
            <person name="Young D."/>
            <person name="Pisabarro A."/>
            <person name="Eastwood D.C."/>
            <person name="Martin F."/>
            <person name="Cullen D."/>
            <person name="Grigoriev I.V."/>
            <person name="Hibbett D.S."/>
        </authorList>
    </citation>
    <scope>NUCLEOTIDE SEQUENCE [LARGE SCALE GENOMIC DNA]</scope>
    <source>
        <strain evidence="3">FP-91666</strain>
    </source>
</reference>
<proteinExistence type="predicted"/>
<feature type="domain" description="F-box" evidence="1">
    <location>
        <begin position="27"/>
        <end position="75"/>
    </location>
</feature>
<evidence type="ECO:0000313" key="2">
    <source>
        <dbReference type="EMBL" id="EIM79555.1"/>
    </source>
</evidence>
<dbReference type="KEGG" id="shs:STEHIDRAFT_116457"/>
<dbReference type="AlphaFoldDB" id="R7RXG3"/>
<dbReference type="PROSITE" id="PS50181">
    <property type="entry name" value="FBOX"/>
    <property type="match status" value="1"/>
</dbReference>
<dbReference type="Gene3D" id="3.80.10.10">
    <property type="entry name" value="Ribonuclease Inhibitor"/>
    <property type="match status" value="1"/>
</dbReference>
<evidence type="ECO:0000313" key="3">
    <source>
        <dbReference type="Proteomes" id="UP000053927"/>
    </source>
</evidence>
<protein>
    <recommendedName>
        <fullName evidence="1">F-box domain-containing protein</fullName>
    </recommendedName>
</protein>
<dbReference type="RefSeq" id="XP_007311350.1">
    <property type="nucleotide sequence ID" value="XM_007311288.1"/>
</dbReference>
<name>R7RXG3_STEHR</name>
<sequence length="438" mass="48668">MANLVGELGDGEGPASPMPYTVLTPGESPMAHIPQEIIDEVIDDLDEKDRKTLSAASRVGKRWRDRAQARLFKKVNIHHSQRLQDLQDMSIGVNDPLRYVKEASMGRTFLKGTFQGASDIICRMNQVTSVCLSEVELGRTISIFQAGFPSLTALTILRCSLSPDALPEILRRRTDLSSIEIYHCNDIPARGHRCTALHDNPARVPTQCEVAMLACDDSAPIALRSLSHILSGITRISISPIKRPPWETMSADGISLWNLLCLFSNTLENIEFDVGEYSEEESHPPAPLWVPSLKTIIVNAKLIEADSSRLYYSALSDTAMNIISRPPSGAQDELARMDEITLLTDIKVEKDGINEWTAWAVESSFVNLGILARAQNVRRLVIRNMIEMDIDDAKDRADDDNKLEGDLVLARSTFTRFVDDRVGELPQGCELVVEYGPK</sequence>
<dbReference type="Proteomes" id="UP000053927">
    <property type="component" value="Unassembled WGS sequence"/>
</dbReference>
<organism evidence="2 3">
    <name type="scientific">Stereum hirsutum (strain FP-91666)</name>
    <name type="common">White-rot fungus</name>
    <dbReference type="NCBI Taxonomy" id="721885"/>
    <lineage>
        <taxon>Eukaryota</taxon>
        <taxon>Fungi</taxon>
        <taxon>Dikarya</taxon>
        <taxon>Basidiomycota</taxon>
        <taxon>Agaricomycotina</taxon>
        <taxon>Agaricomycetes</taxon>
        <taxon>Russulales</taxon>
        <taxon>Stereaceae</taxon>
        <taxon>Stereum</taxon>
    </lineage>
</organism>